<name>E5R451_LEPMJ</name>
<reference evidence="2" key="1">
    <citation type="journal article" date="2011" name="Nat. Commun.">
        <title>Effector diversification within compartments of the Leptosphaeria maculans genome affected by Repeat-Induced Point mutations.</title>
        <authorList>
            <person name="Rouxel T."/>
            <person name="Grandaubert J."/>
            <person name="Hane J.K."/>
            <person name="Hoede C."/>
            <person name="van de Wouw A.P."/>
            <person name="Couloux A."/>
            <person name="Dominguez V."/>
            <person name="Anthouard V."/>
            <person name="Bally P."/>
            <person name="Bourras S."/>
            <person name="Cozijnsen A.J."/>
            <person name="Ciuffetti L.M."/>
            <person name="Degrave A."/>
            <person name="Dilmaghani A."/>
            <person name="Duret L."/>
            <person name="Fudal I."/>
            <person name="Goodwin S.B."/>
            <person name="Gout L."/>
            <person name="Glaser N."/>
            <person name="Linglin J."/>
            <person name="Kema G.H.J."/>
            <person name="Lapalu N."/>
            <person name="Lawrence C.B."/>
            <person name="May K."/>
            <person name="Meyer M."/>
            <person name="Ollivier B."/>
            <person name="Poulain J."/>
            <person name="Schoch C.L."/>
            <person name="Simon A."/>
            <person name="Spatafora J.W."/>
            <person name="Stachowiak A."/>
            <person name="Turgeon B.G."/>
            <person name="Tyler B.M."/>
            <person name="Vincent D."/>
            <person name="Weissenbach J."/>
            <person name="Amselem J."/>
            <person name="Quesneville H."/>
            <person name="Oliver R.P."/>
            <person name="Wincker P."/>
            <person name="Balesdent M.-H."/>
            <person name="Howlett B.J."/>
        </authorList>
    </citation>
    <scope>NUCLEOTIDE SEQUENCE [LARGE SCALE GENOMIC DNA]</scope>
    <source>
        <strain evidence="2">JN3 / isolate v23.1.3 / race Av1-4-5-6-7-8</strain>
    </source>
</reference>
<keyword evidence="2" id="KW-1185">Reference proteome</keyword>
<evidence type="ECO:0000313" key="1">
    <source>
        <dbReference type="EMBL" id="CBX91782.1"/>
    </source>
</evidence>
<evidence type="ECO:0000313" key="2">
    <source>
        <dbReference type="Proteomes" id="UP000002668"/>
    </source>
</evidence>
<dbReference type="VEuPathDB" id="FungiDB:LEMA_uP044880.1"/>
<protein>
    <submittedName>
        <fullName evidence="1">Predicted protein</fullName>
    </submittedName>
</protein>
<dbReference type="Proteomes" id="UP000002668">
    <property type="component" value="Genome"/>
</dbReference>
<dbReference type="OrthoDB" id="3489571at2759"/>
<proteinExistence type="predicted"/>
<dbReference type="AlphaFoldDB" id="E5R451"/>
<organism evidence="2">
    <name type="scientific">Leptosphaeria maculans (strain JN3 / isolate v23.1.3 / race Av1-4-5-6-7-8)</name>
    <name type="common">Blackleg fungus</name>
    <name type="synonym">Phoma lingam</name>
    <dbReference type="NCBI Taxonomy" id="985895"/>
    <lineage>
        <taxon>Eukaryota</taxon>
        <taxon>Fungi</taxon>
        <taxon>Dikarya</taxon>
        <taxon>Ascomycota</taxon>
        <taxon>Pezizomycotina</taxon>
        <taxon>Dothideomycetes</taxon>
        <taxon>Pleosporomycetidae</taxon>
        <taxon>Pleosporales</taxon>
        <taxon>Pleosporineae</taxon>
        <taxon>Leptosphaeriaceae</taxon>
        <taxon>Plenodomus</taxon>
        <taxon>Plenodomus lingam/Leptosphaeria maculans species complex</taxon>
    </lineage>
</organism>
<dbReference type="HOGENOM" id="CLU_2498260_0_0_1"/>
<accession>E5R451</accession>
<dbReference type="EMBL" id="FP929083">
    <property type="protein sequence ID" value="CBX91782.1"/>
    <property type="molecule type" value="Genomic_DNA"/>
</dbReference>
<gene>
    <name evidence="1" type="ORF">LEMA_uP044880.1</name>
</gene>
<sequence>MCDAYKKRNTPGKQKSNTCPDCQYTKESILLKPHPEPASCQSPDYHLGGDEVHYYCKKAQADGSRCETPRAWCEDHYCTPEDDVVG</sequence>
<dbReference type="InParanoid" id="E5R451"/>